<reference evidence="7" key="1">
    <citation type="journal article" date="2018" name="Genome Biol.">
        <title>SKESA: strategic k-mer extension for scrupulous assemblies.</title>
        <authorList>
            <person name="Souvorov A."/>
            <person name="Agarwala R."/>
            <person name="Lipman D.J."/>
        </authorList>
    </citation>
    <scope>NUCLEOTIDE SEQUENCE</scope>
    <source>
        <strain evidence="7">EC00697</strain>
    </source>
</reference>
<keyword evidence="2 5" id="KW-0812">Transmembrane</keyword>
<evidence type="ECO:0000259" key="6">
    <source>
        <dbReference type="PROSITE" id="PS50850"/>
    </source>
</evidence>
<feature type="transmembrane region" description="Helical" evidence="5">
    <location>
        <begin position="42"/>
        <end position="62"/>
    </location>
</feature>
<protein>
    <submittedName>
        <fullName evidence="7">MFS transporter</fullName>
    </submittedName>
</protein>
<evidence type="ECO:0000256" key="1">
    <source>
        <dbReference type="ARBA" id="ARBA00022475"/>
    </source>
</evidence>
<dbReference type="Gene3D" id="1.20.1250.20">
    <property type="entry name" value="MFS general substrate transporter like domains"/>
    <property type="match status" value="1"/>
</dbReference>
<keyword evidence="3 5" id="KW-1133">Transmembrane helix</keyword>
<name>A0A776PQQ3_ECOLX</name>
<keyword evidence="4 5" id="KW-0472">Membrane</keyword>
<feature type="transmembrane region" description="Helical" evidence="5">
    <location>
        <begin position="69"/>
        <end position="89"/>
    </location>
</feature>
<evidence type="ECO:0000256" key="3">
    <source>
        <dbReference type="ARBA" id="ARBA00022989"/>
    </source>
</evidence>
<dbReference type="PROSITE" id="PS50850">
    <property type="entry name" value="MFS"/>
    <property type="match status" value="1"/>
</dbReference>
<feature type="domain" description="Major facilitator superfamily (MFS) profile" evidence="6">
    <location>
        <begin position="8"/>
        <end position="91"/>
    </location>
</feature>
<evidence type="ECO:0000256" key="4">
    <source>
        <dbReference type="ARBA" id="ARBA00023136"/>
    </source>
</evidence>
<dbReference type="SUPFAM" id="SSF103473">
    <property type="entry name" value="MFS general substrate transporter"/>
    <property type="match status" value="1"/>
</dbReference>
<dbReference type="InterPro" id="IPR036259">
    <property type="entry name" value="MFS_trans_sf"/>
</dbReference>
<evidence type="ECO:0000256" key="5">
    <source>
        <dbReference type="SAM" id="Phobius"/>
    </source>
</evidence>
<proteinExistence type="predicted"/>
<dbReference type="InterPro" id="IPR020846">
    <property type="entry name" value="MFS_dom"/>
</dbReference>
<dbReference type="GO" id="GO:0022857">
    <property type="term" value="F:transmembrane transporter activity"/>
    <property type="evidence" value="ECO:0007669"/>
    <property type="project" value="InterPro"/>
</dbReference>
<accession>A0A776PQQ3</accession>
<evidence type="ECO:0000313" key="7">
    <source>
        <dbReference type="EMBL" id="HAH2350256.1"/>
    </source>
</evidence>
<feature type="non-terminal residue" evidence="7">
    <location>
        <position position="91"/>
    </location>
</feature>
<reference evidence="7" key="2">
    <citation type="submission" date="2019-11" db="EMBL/GenBank/DDBJ databases">
        <authorList>
            <consortium name="NCBI Pathogen Detection Project"/>
        </authorList>
    </citation>
    <scope>NUCLEOTIDE SEQUENCE</scope>
    <source>
        <strain evidence="7">EC00697</strain>
    </source>
</reference>
<dbReference type="AlphaFoldDB" id="A0A776PQQ3"/>
<dbReference type="EMBL" id="DABAST010000208">
    <property type="protein sequence ID" value="HAH2350256.1"/>
    <property type="molecule type" value="Genomic_DNA"/>
</dbReference>
<evidence type="ECO:0000256" key="2">
    <source>
        <dbReference type="ARBA" id="ARBA00022692"/>
    </source>
</evidence>
<organism evidence="7">
    <name type="scientific">Escherichia coli</name>
    <dbReference type="NCBI Taxonomy" id="562"/>
    <lineage>
        <taxon>Bacteria</taxon>
        <taxon>Pseudomonadati</taxon>
        <taxon>Pseudomonadota</taxon>
        <taxon>Gammaproteobacteria</taxon>
        <taxon>Enterobacterales</taxon>
        <taxon>Enterobacteriaceae</taxon>
        <taxon>Escherichia</taxon>
    </lineage>
</organism>
<keyword evidence="1" id="KW-1003">Cell membrane</keyword>
<gene>
    <name evidence="7" type="ORF">GII13_26425</name>
</gene>
<comment type="caution">
    <text evidence="7">The sequence shown here is derived from an EMBL/GenBank/DDBJ whole genome shotgun (WGS) entry which is preliminary data.</text>
</comment>
<sequence length="91" mass="9244">MSERRYSPLATLFAATFLFRIGNAVAALALPWFVLSHTKSAAWAGATAASSVIATIIGAWVGGGLVDRFGRAPVALISGVVGGVAMASIPL</sequence>